<dbReference type="EMBL" id="CP102845">
    <property type="protein sequence ID" value="UVF21347.1"/>
    <property type="molecule type" value="Genomic_DNA"/>
</dbReference>
<evidence type="ECO:0000313" key="2">
    <source>
        <dbReference type="Proteomes" id="UP001017257"/>
    </source>
</evidence>
<organism evidence="1 2">
    <name type="scientific">Microvirga terrae</name>
    <dbReference type="NCBI Taxonomy" id="2740529"/>
    <lineage>
        <taxon>Bacteria</taxon>
        <taxon>Pseudomonadati</taxon>
        <taxon>Pseudomonadota</taxon>
        <taxon>Alphaproteobacteria</taxon>
        <taxon>Hyphomicrobiales</taxon>
        <taxon>Methylobacteriaceae</taxon>
        <taxon>Microvirga</taxon>
    </lineage>
</organism>
<evidence type="ECO:0000313" key="1">
    <source>
        <dbReference type="EMBL" id="UVF21347.1"/>
    </source>
</evidence>
<sequence>MSNKYSTLHRGAIIAALDRFNANAGDASTAFDDDFPIHVLQSFGVPLIEVCPISWISAGRSVAGVNPQADILRLHGMPTFRRIYAVGVTPGSIPRSGEGCAILDFSADGQTVHFSPERGSEPVEMPLGDALDAVVDLFETRFGEVAA</sequence>
<reference evidence="1" key="1">
    <citation type="submission" date="2022-08" db="EMBL/GenBank/DDBJ databases">
        <title>Microvirga terrae sp. nov., isolated from soil.</title>
        <authorList>
            <person name="Kim K.H."/>
            <person name="Seo Y.L."/>
            <person name="Kim J.M."/>
            <person name="Lee J.K."/>
            <person name="Han D.M."/>
            <person name="Jeon C.O."/>
        </authorList>
    </citation>
    <scope>NUCLEOTIDE SEQUENCE</scope>
    <source>
        <strain evidence="1">R24</strain>
    </source>
</reference>
<accession>A0ABY5RWY7</accession>
<proteinExistence type="predicted"/>
<dbReference type="Proteomes" id="UP001017257">
    <property type="component" value="Chromosome"/>
</dbReference>
<name>A0ABY5RWY7_9HYPH</name>
<protein>
    <submittedName>
        <fullName evidence="1">Uncharacterized protein</fullName>
    </submittedName>
</protein>
<dbReference type="RefSeq" id="WP_173947485.1">
    <property type="nucleotide sequence ID" value="NZ_CP102845.1"/>
</dbReference>
<keyword evidence="2" id="KW-1185">Reference proteome</keyword>
<gene>
    <name evidence="1" type="ORF">HPT29_009575</name>
</gene>